<evidence type="ECO:0000256" key="7">
    <source>
        <dbReference type="ARBA" id="ARBA00023054"/>
    </source>
</evidence>
<evidence type="ECO:0000256" key="1">
    <source>
        <dbReference type="ARBA" id="ARBA00004286"/>
    </source>
</evidence>
<feature type="compositionally biased region" description="Basic residues" evidence="10">
    <location>
        <begin position="193"/>
        <end position="207"/>
    </location>
</feature>
<feature type="compositionally biased region" description="Basic and acidic residues" evidence="10">
    <location>
        <begin position="158"/>
        <end position="170"/>
    </location>
</feature>
<evidence type="ECO:0000256" key="8">
    <source>
        <dbReference type="ARBA" id="ARBA00023242"/>
    </source>
</evidence>
<dbReference type="PANTHER" id="PTHR13557">
    <property type="entry name" value="COILED-COIL DOMAIN-CONTAINING PROTEIN 86"/>
    <property type="match status" value="1"/>
</dbReference>
<keyword evidence="6" id="KW-0164">Citrullination</keyword>
<keyword evidence="4" id="KW-0158">Chromosome</keyword>
<feature type="region of interest" description="Disordered" evidence="10">
    <location>
        <begin position="1"/>
        <end position="375"/>
    </location>
</feature>
<dbReference type="PANTHER" id="PTHR13557:SF1">
    <property type="entry name" value="COILED-COIL DOMAIN-CONTAINING PROTEIN 86"/>
    <property type="match status" value="1"/>
</dbReference>
<evidence type="ECO:0000313" key="11">
    <source>
        <dbReference type="EMBL" id="KAJ8797172.1"/>
    </source>
</evidence>
<dbReference type="InterPro" id="IPR026570">
    <property type="entry name" value="CCDC86"/>
</dbReference>
<feature type="compositionally biased region" description="Basic and acidic residues" evidence="10">
    <location>
        <begin position="128"/>
        <end position="137"/>
    </location>
</feature>
<accession>A0AB34HYK7</accession>
<feature type="compositionally biased region" description="Basic and acidic residues" evidence="10">
    <location>
        <begin position="238"/>
        <end position="248"/>
    </location>
</feature>
<feature type="compositionally biased region" description="Basic and acidic residues" evidence="10">
    <location>
        <begin position="256"/>
        <end position="279"/>
    </location>
</feature>
<gene>
    <name evidence="11" type="ORF">J1605_017400</name>
</gene>
<keyword evidence="12" id="KW-1185">Reference proteome</keyword>
<feature type="compositionally biased region" description="Basic and acidic residues" evidence="10">
    <location>
        <begin position="183"/>
        <end position="192"/>
    </location>
</feature>
<comment type="caution">
    <text evidence="11">The sequence shown here is derived from an EMBL/GenBank/DDBJ whole genome shotgun (WGS) entry which is preliminary data.</text>
</comment>
<evidence type="ECO:0000256" key="4">
    <source>
        <dbReference type="ARBA" id="ARBA00022454"/>
    </source>
</evidence>
<comment type="subcellular location">
    <subcellularLocation>
        <location evidence="1">Chromosome</location>
    </subcellularLocation>
    <subcellularLocation>
        <location evidence="2">Nucleus</location>
        <location evidence="2">Nucleolus</location>
    </subcellularLocation>
</comment>
<protein>
    <recommendedName>
        <fullName evidence="3">Coiled-coil domain-containing protein 86</fullName>
    </recommendedName>
</protein>
<organism evidence="11 12">
    <name type="scientific">Eschrichtius robustus</name>
    <name type="common">California gray whale</name>
    <name type="synonym">Eschrichtius gibbosus</name>
    <dbReference type="NCBI Taxonomy" id="9764"/>
    <lineage>
        <taxon>Eukaryota</taxon>
        <taxon>Metazoa</taxon>
        <taxon>Chordata</taxon>
        <taxon>Craniata</taxon>
        <taxon>Vertebrata</taxon>
        <taxon>Euteleostomi</taxon>
        <taxon>Mammalia</taxon>
        <taxon>Eutheria</taxon>
        <taxon>Laurasiatheria</taxon>
        <taxon>Artiodactyla</taxon>
        <taxon>Whippomorpha</taxon>
        <taxon>Cetacea</taxon>
        <taxon>Mysticeti</taxon>
        <taxon>Eschrichtiidae</taxon>
        <taxon>Eschrichtius</taxon>
    </lineage>
</organism>
<dbReference type="EMBL" id="JAIQCJ010000254">
    <property type="protein sequence ID" value="KAJ8797172.1"/>
    <property type="molecule type" value="Genomic_DNA"/>
</dbReference>
<dbReference type="GO" id="GO:0005694">
    <property type="term" value="C:chromosome"/>
    <property type="evidence" value="ECO:0007669"/>
    <property type="project" value="UniProtKB-SubCell"/>
</dbReference>
<evidence type="ECO:0000256" key="2">
    <source>
        <dbReference type="ARBA" id="ARBA00004604"/>
    </source>
</evidence>
<proteinExistence type="predicted"/>
<keyword evidence="7" id="KW-0175">Coiled coil</keyword>
<evidence type="ECO:0000256" key="6">
    <source>
        <dbReference type="ARBA" id="ARBA00022934"/>
    </source>
</evidence>
<sequence length="375" mass="41790">MDMPRRRSRRLEGLKPESPENPTSVLRARQALVELESNPEEKREPGSPRRVRPPGLGSPRHQPETSPRYPVNGRGQAWGPPESGQSRAQGPPSVSETQAWSRPKDSRNRVLNPSGFSQSQDQEEADSELPKSKEEPRSGSPRHQLQPGPGSPEPYPAGERDGLGPEKREGCSAQAPASKKPKKKEEVPEVPKGKPRSGRGWKDRSKKSVSQMVQDKALRTSWPRKMQDPQETVLAEDFAGHLEEEKERRRQGKQQRRQEKQQRRPENPKRRPENERKAEIVQAPRNPAKRPETPPSSPKPRQAQAGREAAAAAALRREASRWPSCSSSELSMAEAFCGQPPCHTRQPSGHWPHASADPGLRLRGSKTGAPPKRGL</sequence>
<dbReference type="GO" id="GO:0005730">
    <property type="term" value="C:nucleolus"/>
    <property type="evidence" value="ECO:0007669"/>
    <property type="project" value="UniProtKB-SubCell"/>
</dbReference>
<keyword evidence="5" id="KW-0597">Phosphoprotein</keyword>
<dbReference type="AlphaFoldDB" id="A0AB34HYK7"/>
<evidence type="ECO:0000256" key="9">
    <source>
        <dbReference type="ARBA" id="ARBA00093307"/>
    </source>
</evidence>
<reference evidence="11 12" key="1">
    <citation type="submission" date="2022-11" db="EMBL/GenBank/DDBJ databases">
        <title>Whole genome sequence of Eschrichtius robustus ER-17-0199.</title>
        <authorList>
            <person name="Bruniche-Olsen A."/>
            <person name="Black A.N."/>
            <person name="Fields C.J."/>
            <person name="Walden K."/>
            <person name="Dewoody J.A."/>
        </authorList>
    </citation>
    <scope>NUCLEOTIDE SEQUENCE [LARGE SCALE GENOMIC DNA]</scope>
    <source>
        <strain evidence="11">ER-17-0199</strain>
        <tissue evidence="11">Blubber</tissue>
    </source>
</reference>
<evidence type="ECO:0000256" key="10">
    <source>
        <dbReference type="SAM" id="MobiDB-lite"/>
    </source>
</evidence>
<evidence type="ECO:0000313" key="12">
    <source>
        <dbReference type="Proteomes" id="UP001159641"/>
    </source>
</evidence>
<evidence type="ECO:0000256" key="3">
    <source>
        <dbReference type="ARBA" id="ARBA00016738"/>
    </source>
</evidence>
<comment type="function">
    <text evidence="9">Required for proper chromosome segregation during mitosis and error-free mitotic progression.</text>
</comment>
<keyword evidence="8" id="KW-0539">Nucleus</keyword>
<name>A0AB34HYK7_ESCRO</name>
<feature type="compositionally biased region" description="Polar residues" evidence="10">
    <location>
        <begin position="83"/>
        <end position="100"/>
    </location>
</feature>
<dbReference type="Proteomes" id="UP001159641">
    <property type="component" value="Unassembled WGS sequence"/>
</dbReference>
<feature type="compositionally biased region" description="Polar residues" evidence="10">
    <location>
        <begin position="109"/>
        <end position="120"/>
    </location>
</feature>
<feature type="compositionally biased region" description="Low complexity" evidence="10">
    <location>
        <begin position="301"/>
        <end position="314"/>
    </location>
</feature>
<evidence type="ECO:0000256" key="5">
    <source>
        <dbReference type="ARBA" id="ARBA00022553"/>
    </source>
</evidence>